<feature type="transmembrane region" description="Helical" evidence="11">
    <location>
        <begin position="570"/>
        <end position="594"/>
    </location>
</feature>
<dbReference type="InterPro" id="IPR002182">
    <property type="entry name" value="NB-ARC"/>
</dbReference>
<dbReference type="Proteomes" id="UP000826271">
    <property type="component" value="Unassembled WGS sequence"/>
</dbReference>
<dbReference type="FunFam" id="3.80.10.10:FF:000691">
    <property type="entry name" value="Putative LRR receptor-like serine/threonine-protein kinase"/>
    <property type="match status" value="1"/>
</dbReference>
<dbReference type="InterPro" id="IPR032675">
    <property type="entry name" value="LRR_dom_sf"/>
</dbReference>
<dbReference type="InterPro" id="IPR058922">
    <property type="entry name" value="WHD_DRP"/>
</dbReference>
<reference evidence="14" key="1">
    <citation type="submission" date="2019-10" db="EMBL/GenBank/DDBJ databases">
        <authorList>
            <person name="Zhang R."/>
            <person name="Pan Y."/>
            <person name="Wang J."/>
            <person name="Ma R."/>
            <person name="Yu S."/>
        </authorList>
    </citation>
    <scope>NUCLEOTIDE SEQUENCE</scope>
    <source>
        <strain evidence="14">LA-IB0</strain>
        <tissue evidence="14">Leaf</tissue>
    </source>
</reference>
<dbReference type="InterPro" id="IPR003591">
    <property type="entry name" value="Leu-rich_rpt_typical-subtyp"/>
</dbReference>
<proteinExistence type="inferred from homology"/>
<keyword evidence="3" id="KW-0433">Leucine-rich repeat</keyword>
<gene>
    <name evidence="14" type="ORF">BUALT_Bualt12G0037800</name>
</gene>
<dbReference type="GO" id="GO:0005524">
    <property type="term" value="F:ATP binding"/>
    <property type="evidence" value="ECO:0007669"/>
    <property type="project" value="UniProtKB-KW"/>
</dbReference>
<evidence type="ECO:0000259" key="13">
    <source>
        <dbReference type="Pfam" id="PF23559"/>
    </source>
</evidence>
<dbReference type="GO" id="GO:0051707">
    <property type="term" value="P:response to other organism"/>
    <property type="evidence" value="ECO:0007669"/>
    <property type="project" value="UniProtKB-ARBA"/>
</dbReference>
<evidence type="ECO:0000256" key="1">
    <source>
        <dbReference type="ARBA" id="ARBA00004370"/>
    </source>
</evidence>
<evidence type="ECO:0000256" key="7">
    <source>
        <dbReference type="ARBA" id="ARBA00022821"/>
    </source>
</evidence>
<dbReference type="PANTHER" id="PTHR48057">
    <property type="entry name" value="LEUCINE-RICH REPEAT SERINE/THREONINE-PROTEIN KINASE 1"/>
    <property type="match status" value="1"/>
</dbReference>
<dbReference type="InterPro" id="IPR042197">
    <property type="entry name" value="Apaf_helical"/>
</dbReference>
<dbReference type="InterPro" id="IPR027417">
    <property type="entry name" value="P-loop_NTPase"/>
</dbReference>
<name>A0AAV6WUQ1_9LAMI</name>
<evidence type="ECO:0000313" key="14">
    <source>
        <dbReference type="EMBL" id="KAG8372162.1"/>
    </source>
</evidence>
<dbReference type="GO" id="GO:0016020">
    <property type="term" value="C:membrane"/>
    <property type="evidence" value="ECO:0007669"/>
    <property type="project" value="UniProtKB-SubCell"/>
</dbReference>
<sequence>MGNSFNNFSSLPELRYLYLSNNVIEGKFNFTGFNKLEVLDLSYNRYYMPMFPPKACKNLVVLNLSFNYLYGSVDDLFSLCINLNFLDLRGMGLRGNIFFRFDRLVELSVYDNTLSGSITSWVFGESCSLRSLDLSHNFFIGQLPKEISNCKNLEILNLSGNKFSGKIPPEIGSLLTLESLLLGDNNFSRDIPKSLVGMSNLSLLDLGSNGFGGDVQEIFGRLHQVKYLFLCGNSYAGGLVLSGIHKLRNVSELHLSDNNFFGPLPVEVSQMLNLKMLVLANNSFAGNIPDEYGNLSSLQVLDLSFNELSGSIPPTFGKLSSILWLMLANNSLTGEIPAELGNCGSLLWLNFANNQLSGTISPQLFNIGSNPMPQFLLNRMDNNAPVLGRCSTLKRWRPADDFPFASFTLFSDDKCGQNWDILFNGCDFFAMCTSSSSPLDDNGFNGELPPEIGFLPLIALNISKNKFSGEIPREIGTLEFLRNLDLSYNNFSGEFPRSISYLPELSRFNISYNPFISGRIPSYGQLATFDGSSFLGNPFLELANGIRTSTSVSVPRKDDDGNLDPLLDGFLLAFVVFYPLFFVLSFLAILFWGMKPDIVVPSLSHMDNEVNKNRLWPFCLCNFMNAVALAVGAWDELNFYLPNNNNGSRILITTRLSKLAFHLIGSNGFEMKLLDEDKSWILFSQKVFGEEVCPPELEEIGKKIAKCCKGLPLSIAVIASSKDDARCLEILSMSYVDLPIHLKPCFLYMGIFPEDKAIRVSSLIKLWVAEGFLKPISGKSLEVVARDYFNDLIDRNLILEHKHWDDSGKIKFCKIHDLLRDLCLREARKEKFFIVPKENSPDSLQCINTQRRIAVHPSTSNEEYSYQLLHGLQSSSIARSVICDLEGHLPLLNCRLLRVLEDHSDAHLRSSGINENFTRNIFQPVNLRYLAMCELHLPDPPSVEEDKPVLVLRNLQTLSKVKNFNCGEDVVFRIPNIKKLGVLYEGPDEGKLTLEETFLDWEEMSTTIGSLPLLQVLKLTLNACKGQKWEPVEGQFCSLKFLLILGCDDLAYWMADKTNFPRLEQLILVELCQRLDQLF</sequence>
<accession>A0AAV6WUQ1</accession>
<keyword evidence="11" id="KW-0812">Transmembrane</keyword>
<dbReference type="FunFam" id="1.10.10.10:FF:000322">
    <property type="entry name" value="Probable disease resistance protein At1g63360"/>
    <property type="match status" value="1"/>
</dbReference>
<dbReference type="SMART" id="SM00369">
    <property type="entry name" value="LRR_TYP"/>
    <property type="match status" value="6"/>
</dbReference>
<dbReference type="InterPro" id="IPR036388">
    <property type="entry name" value="WH-like_DNA-bd_sf"/>
</dbReference>
<dbReference type="SUPFAM" id="SSF52540">
    <property type="entry name" value="P-loop containing nucleoside triphosphate hydrolases"/>
    <property type="match status" value="1"/>
</dbReference>
<dbReference type="InterPro" id="IPR001611">
    <property type="entry name" value="Leu-rich_rpt"/>
</dbReference>
<dbReference type="Gene3D" id="3.80.10.10">
    <property type="entry name" value="Ribonuclease Inhibitor"/>
    <property type="match status" value="3"/>
</dbReference>
<evidence type="ECO:0000256" key="5">
    <source>
        <dbReference type="ARBA" id="ARBA00022737"/>
    </source>
</evidence>
<protein>
    <submittedName>
        <fullName evidence="14">Uncharacterized protein</fullName>
    </submittedName>
</protein>
<dbReference type="Pfam" id="PF23559">
    <property type="entry name" value="WHD_DRP"/>
    <property type="match status" value="1"/>
</dbReference>
<keyword evidence="8" id="KW-0067">ATP-binding</keyword>
<dbReference type="GO" id="GO:0043531">
    <property type="term" value="F:ADP binding"/>
    <property type="evidence" value="ECO:0007669"/>
    <property type="project" value="InterPro"/>
</dbReference>
<evidence type="ECO:0000256" key="6">
    <source>
        <dbReference type="ARBA" id="ARBA00022741"/>
    </source>
</evidence>
<dbReference type="Pfam" id="PF00931">
    <property type="entry name" value="NB-ARC"/>
    <property type="match status" value="1"/>
</dbReference>
<feature type="transmembrane region" description="Helical" evidence="11">
    <location>
        <begin position="615"/>
        <end position="634"/>
    </location>
</feature>
<keyword evidence="11" id="KW-1133">Transmembrane helix</keyword>
<organism evidence="14 15">
    <name type="scientific">Buddleja alternifolia</name>
    <dbReference type="NCBI Taxonomy" id="168488"/>
    <lineage>
        <taxon>Eukaryota</taxon>
        <taxon>Viridiplantae</taxon>
        <taxon>Streptophyta</taxon>
        <taxon>Embryophyta</taxon>
        <taxon>Tracheophyta</taxon>
        <taxon>Spermatophyta</taxon>
        <taxon>Magnoliopsida</taxon>
        <taxon>eudicotyledons</taxon>
        <taxon>Gunneridae</taxon>
        <taxon>Pentapetalae</taxon>
        <taxon>asterids</taxon>
        <taxon>lamiids</taxon>
        <taxon>Lamiales</taxon>
        <taxon>Scrophulariaceae</taxon>
        <taxon>Buddlejeae</taxon>
        <taxon>Buddleja</taxon>
    </lineage>
</organism>
<dbReference type="Gene3D" id="1.10.10.10">
    <property type="entry name" value="Winged helix-like DNA-binding domain superfamily/Winged helix DNA-binding domain"/>
    <property type="match status" value="1"/>
</dbReference>
<evidence type="ECO:0000256" key="4">
    <source>
        <dbReference type="ARBA" id="ARBA00022729"/>
    </source>
</evidence>
<keyword evidence="6" id="KW-0547">Nucleotide-binding</keyword>
<evidence type="ECO:0000256" key="3">
    <source>
        <dbReference type="ARBA" id="ARBA00022614"/>
    </source>
</evidence>
<dbReference type="InterPro" id="IPR052595">
    <property type="entry name" value="LRRC69/RLP"/>
</dbReference>
<keyword evidence="4" id="KW-0732">Signal</keyword>
<keyword evidence="7" id="KW-0611">Plant defense</keyword>
<dbReference type="PANTHER" id="PTHR48057:SF7">
    <property type="entry name" value="LEUCINE-RICH REPEAT SERINE_THREONINE-PROTEIN KINASE 1"/>
    <property type="match status" value="1"/>
</dbReference>
<evidence type="ECO:0000256" key="8">
    <source>
        <dbReference type="ARBA" id="ARBA00022840"/>
    </source>
</evidence>
<dbReference type="GO" id="GO:0006952">
    <property type="term" value="P:defense response"/>
    <property type="evidence" value="ECO:0007669"/>
    <property type="project" value="UniProtKB-KW"/>
</dbReference>
<evidence type="ECO:0000313" key="15">
    <source>
        <dbReference type="Proteomes" id="UP000826271"/>
    </source>
</evidence>
<evidence type="ECO:0000256" key="2">
    <source>
        <dbReference type="ARBA" id="ARBA00008894"/>
    </source>
</evidence>
<dbReference type="AlphaFoldDB" id="A0AAV6WUQ1"/>
<keyword evidence="5" id="KW-0677">Repeat</keyword>
<evidence type="ECO:0000256" key="9">
    <source>
        <dbReference type="ARBA" id="ARBA00023136"/>
    </source>
</evidence>
<dbReference type="Pfam" id="PF13855">
    <property type="entry name" value="LRR_8"/>
    <property type="match status" value="1"/>
</dbReference>
<evidence type="ECO:0000256" key="10">
    <source>
        <dbReference type="ARBA" id="ARBA00023180"/>
    </source>
</evidence>
<keyword evidence="15" id="KW-1185">Reference proteome</keyword>
<comment type="similarity">
    <text evidence="2">Belongs to the disease resistance NB-LRR family.</text>
</comment>
<dbReference type="SUPFAM" id="SSF52075">
    <property type="entry name" value="Outer arm dynein light chain 1"/>
    <property type="match status" value="1"/>
</dbReference>
<feature type="domain" description="NB-ARC" evidence="12">
    <location>
        <begin position="633"/>
        <end position="692"/>
    </location>
</feature>
<dbReference type="SUPFAM" id="SSF52058">
    <property type="entry name" value="L domain-like"/>
    <property type="match status" value="2"/>
</dbReference>
<dbReference type="Pfam" id="PF00560">
    <property type="entry name" value="LRR_1"/>
    <property type="match status" value="3"/>
</dbReference>
<comment type="caution">
    <text evidence="14">The sequence shown here is derived from an EMBL/GenBank/DDBJ whole genome shotgun (WGS) entry which is preliminary data.</text>
</comment>
<evidence type="ECO:0000256" key="11">
    <source>
        <dbReference type="SAM" id="Phobius"/>
    </source>
</evidence>
<dbReference type="EMBL" id="WHWC01000012">
    <property type="protein sequence ID" value="KAG8372162.1"/>
    <property type="molecule type" value="Genomic_DNA"/>
</dbReference>
<comment type="subcellular location">
    <subcellularLocation>
        <location evidence="1">Membrane</location>
    </subcellularLocation>
</comment>
<evidence type="ECO:0000259" key="12">
    <source>
        <dbReference type="Pfam" id="PF00931"/>
    </source>
</evidence>
<keyword evidence="9 11" id="KW-0472">Membrane</keyword>
<keyword evidence="10" id="KW-0325">Glycoprotein</keyword>
<dbReference type="FunFam" id="3.80.10.10:FF:000041">
    <property type="entry name" value="LRR receptor-like serine/threonine-protein kinase ERECTA"/>
    <property type="match status" value="1"/>
</dbReference>
<dbReference type="Gene3D" id="1.10.8.430">
    <property type="entry name" value="Helical domain of apoptotic protease-activating factors"/>
    <property type="match status" value="1"/>
</dbReference>
<feature type="domain" description="Disease resistance protein winged helix" evidence="13">
    <location>
        <begin position="751"/>
        <end position="823"/>
    </location>
</feature>